<organism evidence="1">
    <name type="scientific">mine drainage metagenome</name>
    <dbReference type="NCBI Taxonomy" id="410659"/>
    <lineage>
        <taxon>unclassified sequences</taxon>
        <taxon>metagenomes</taxon>
        <taxon>ecological metagenomes</taxon>
    </lineage>
</organism>
<comment type="caution">
    <text evidence="1">The sequence shown here is derived from an EMBL/GenBank/DDBJ whole genome shotgun (WGS) entry which is preliminary data.</text>
</comment>
<name>A0A1J5PGH1_9ZZZZ</name>
<gene>
    <name evidence="1" type="ORF">GALL_517760</name>
</gene>
<reference evidence="1" key="1">
    <citation type="submission" date="2016-10" db="EMBL/GenBank/DDBJ databases">
        <title>Sequence of Gallionella enrichment culture.</title>
        <authorList>
            <person name="Poehlein A."/>
            <person name="Muehling M."/>
            <person name="Daniel R."/>
        </authorList>
    </citation>
    <scope>NUCLEOTIDE SEQUENCE</scope>
</reference>
<dbReference type="AlphaFoldDB" id="A0A1J5PGH1"/>
<accession>A0A1J5PGH1</accession>
<evidence type="ECO:0000313" key="1">
    <source>
        <dbReference type="EMBL" id="OIQ66652.1"/>
    </source>
</evidence>
<sequence length="215" mass="24571">MQLFFRGLDVRALFHQAGRQADRQIERQLQRGQLELLARFIAGEVAAKRCQQIPLQRQLFLQRRQGGFRLRQRRPLGDDRTLCRCPEFNLALQQVELLALESGQRFGGLDLPAQCRFLYHGNHDIGAQGQVRRLELEALVIGLRLQRFQLPPVEAEHIGGIGHQHLGGMKVEQVLLGIEWRLEVVRHLLPRRREIGLNPGIVGALLCVDVLLRLA</sequence>
<proteinExistence type="predicted"/>
<protein>
    <submittedName>
        <fullName evidence="1">Uncharacterized protein</fullName>
    </submittedName>
</protein>
<dbReference type="EMBL" id="MLJW01006451">
    <property type="protein sequence ID" value="OIQ66652.1"/>
    <property type="molecule type" value="Genomic_DNA"/>
</dbReference>